<evidence type="ECO:0000256" key="1">
    <source>
        <dbReference type="ARBA" id="ARBA00004515"/>
    </source>
</evidence>
<dbReference type="EC" id="3.6.5.4" evidence="10"/>
<keyword evidence="4 10" id="KW-0547">Nucleotide-binding</keyword>
<sequence>MVKPRDDRGEIDPRRQCFPAKAETTPTSIQQKLSNMISIFSKLKQSLSKTSNKISEGIDKIFYKKKLDAETLEELLISSDMSVSVVTNIIEEFKKVKFDKEIDSDTVKEALAKLIEQQLSKSEIPFTLNKNKLNVILVCGVNGAGKTTTIGKLAAMYSAQGKKVAVAACDTFRAAAVNQLSTWVDRANALLITGEESADPASVAYRAMEESIKQNIDILFIDTAGRLHNKKNLMDELSKIVKVIKKLDENAPTHSVLVIDAITGQNTYNQVEHFNDATNLTGLIVTKLDGSAKAGVLVGVVQKFNLPVYFIGIGEKIEDLKIFDRHDFAKSLVGL</sequence>
<gene>
    <name evidence="10 12" type="primary">ftsY</name>
    <name evidence="12" type="ORF">H6P87_01222</name>
</gene>
<proteinExistence type="inferred from homology"/>
<evidence type="ECO:0000256" key="5">
    <source>
        <dbReference type="ARBA" id="ARBA00022801"/>
    </source>
</evidence>
<keyword evidence="13" id="KW-1185">Reference proteome</keyword>
<feature type="binding site" evidence="10">
    <location>
        <begin position="286"/>
        <end position="289"/>
    </location>
    <ligand>
        <name>GTP</name>
        <dbReference type="ChEBI" id="CHEBI:37565"/>
    </ligand>
</feature>
<evidence type="ECO:0000313" key="12">
    <source>
        <dbReference type="EMBL" id="QQV75658.1"/>
    </source>
</evidence>
<dbReference type="PANTHER" id="PTHR43134:SF1">
    <property type="entry name" value="SIGNAL RECOGNITION PARTICLE RECEPTOR SUBUNIT ALPHA"/>
    <property type="match status" value="1"/>
</dbReference>
<comment type="function">
    <text evidence="10">Involved in targeting and insertion of nascent membrane proteins into the cytoplasmic membrane. Acts as a receptor for the complex formed by the signal recognition particle (SRP) and the ribosome-nascent chain (RNC). Interaction with SRP-RNC leads to the transfer of the RNC complex to the Sec translocase for insertion into the membrane, the hydrolysis of GTP by both Ffh and FtsY, and the dissociation of the SRP-FtsY complex into the individual components.</text>
</comment>
<evidence type="ECO:0000256" key="8">
    <source>
        <dbReference type="ARBA" id="ARBA00023170"/>
    </source>
</evidence>
<feature type="binding site" evidence="10">
    <location>
        <begin position="140"/>
        <end position="147"/>
    </location>
    <ligand>
        <name>GTP</name>
        <dbReference type="ChEBI" id="CHEBI:37565"/>
    </ligand>
</feature>
<protein>
    <recommendedName>
        <fullName evidence="10">Signal recognition particle receptor FtsY</fullName>
        <shortName evidence="10">SRP receptor</shortName>
        <ecNumber evidence="10">3.6.5.4</ecNumber>
    </recommendedName>
</protein>
<dbReference type="InterPro" id="IPR027417">
    <property type="entry name" value="P-loop_NTPase"/>
</dbReference>
<comment type="similarity">
    <text evidence="10">Belongs to the GTP-binding SRP family. FtsY subfamily.</text>
</comment>
<dbReference type="CDD" id="cd17874">
    <property type="entry name" value="FtsY"/>
    <property type="match status" value="1"/>
</dbReference>
<reference evidence="12 13" key="1">
    <citation type="journal article" date="2021" name="Int. J. Syst. Evol. Microbiol.">
        <title>Characterization of a novel transitional group Rickettsia species (Rickettsia tillamookensis sp. nov.) from the western black-legged tick, Ixodes pacificus.</title>
        <authorList>
            <person name="Gauthier D.T."/>
            <person name="Karpathy S.E."/>
            <person name="Grizzard S.L."/>
            <person name="Batra D."/>
            <person name="Rowe L.A."/>
            <person name="Paddock C.D."/>
        </authorList>
    </citation>
    <scope>NUCLEOTIDE SEQUENCE [LARGE SCALE GENOMIC DNA]</scope>
    <source>
        <strain evidence="12 13">Tillamook 23</strain>
    </source>
</reference>
<dbReference type="Gene3D" id="3.40.50.300">
    <property type="entry name" value="P-loop containing nucleotide triphosphate hydrolases"/>
    <property type="match status" value="1"/>
</dbReference>
<dbReference type="InterPro" id="IPR013822">
    <property type="entry name" value="Signal_recog_particl_SRP54_hlx"/>
</dbReference>
<comment type="catalytic activity">
    <reaction evidence="9 10">
        <text>GTP + H2O = GDP + phosphate + H(+)</text>
        <dbReference type="Rhea" id="RHEA:19669"/>
        <dbReference type="ChEBI" id="CHEBI:15377"/>
        <dbReference type="ChEBI" id="CHEBI:15378"/>
        <dbReference type="ChEBI" id="CHEBI:37565"/>
        <dbReference type="ChEBI" id="CHEBI:43474"/>
        <dbReference type="ChEBI" id="CHEBI:58189"/>
        <dbReference type="EC" id="3.6.5.4"/>
    </reaction>
</comment>
<evidence type="ECO:0000256" key="3">
    <source>
        <dbReference type="ARBA" id="ARBA00022490"/>
    </source>
</evidence>
<keyword evidence="8 10" id="KW-0675">Receptor</keyword>
<dbReference type="SMART" id="SM00962">
    <property type="entry name" value="SRP54"/>
    <property type="match status" value="1"/>
</dbReference>
<organism evidence="12 13">
    <name type="scientific">Rickettsia tillamookensis</name>
    <dbReference type="NCBI Taxonomy" id="2761623"/>
    <lineage>
        <taxon>Bacteria</taxon>
        <taxon>Pseudomonadati</taxon>
        <taxon>Pseudomonadota</taxon>
        <taxon>Alphaproteobacteria</taxon>
        <taxon>Rickettsiales</taxon>
        <taxon>Rickettsiaceae</taxon>
        <taxon>Rickettsieae</taxon>
        <taxon>Rickettsia</taxon>
        <taxon>spotted fever group</taxon>
    </lineage>
</organism>
<dbReference type="PANTHER" id="PTHR43134">
    <property type="entry name" value="SIGNAL RECOGNITION PARTICLE RECEPTOR SUBUNIT ALPHA"/>
    <property type="match status" value="1"/>
</dbReference>
<keyword evidence="3 10" id="KW-0963">Cytoplasm</keyword>
<dbReference type="SMART" id="SM00963">
    <property type="entry name" value="SRP54_N"/>
    <property type="match status" value="1"/>
</dbReference>
<dbReference type="SMART" id="SM00382">
    <property type="entry name" value="AAA"/>
    <property type="match status" value="1"/>
</dbReference>
<dbReference type="InterPro" id="IPR036225">
    <property type="entry name" value="SRP/SRP_N"/>
</dbReference>
<dbReference type="PROSITE" id="PS00300">
    <property type="entry name" value="SRP54"/>
    <property type="match status" value="1"/>
</dbReference>
<evidence type="ECO:0000259" key="11">
    <source>
        <dbReference type="PROSITE" id="PS00300"/>
    </source>
</evidence>
<dbReference type="HAMAP" id="MF_00920">
    <property type="entry name" value="FtsY"/>
    <property type="match status" value="1"/>
</dbReference>
<evidence type="ECO:0000256" key="10">
    <source>
        <dbReference type="HAMAP-Rule" id="MF_00920"/>
    </source>
</evidence>
<evidence type="ECO:0000256" key="9">
    <source>
        <dbReference type="ARBA" id="ARBA00048027"/>
    </source>
</evidence>
<dbReference type="InterPro" id="IPR000897">
    <property type="entry name" value="SRP54_GTPase_dom"/>
</dbReference>
<evidence type="ECO:0000313" key="13">
    <source>
        <dbReference type="Proteomes" id="UP000595296"/>
    </source>
</evidence>
<dbReference type="SUPFAM" id="SSF52540">
    <property type="entry name" value="P-loop containing nucleoside triphosphate hydrolases"/>
    <property type="match status" value="1"/>
</dbReference>
<keyword evidence="6 10" id="KW-0342">GTP-binding</keyword>
<dbReference type="EMBL" id="CP060138">
    <property type="protein sequence ID" value="QQV75658.1"/>
    <property type="molecule type" value="Genomic_DNA"/>
</dbReference>
<dbReference type="Proteomes" id="UP000595296">
    <property type="component" value="Chromosome"/>
</dbReference>
<dbReference type="SUPFAM" id="SSF47364">
    <property type="entry name" value="Domain of the SRP/SRP receptor G-proteins"/>
    <property type="match status" value="1"/>
</dbReference>
<dbReference type="InterPro" id="IPR003593">
    <property type="entry name" value="AAA+_ATPase"/>
</dbReference>
<evidence type="ECO:0000256" key="6">
    <source>
        <dbReference type="ARBA" id="ARBA00023134"/>
    </source>
</evidence>
<dbReference type="Pfam" id="PF02881">
    <property type="entry name" value="SRP54_N"/>
    <property type="match status" value="1"/>
</dbReference>
<dbReference type="InterPro" id="IPR042101">
    <property type="entry name" value="SRP54_N_sf"/>
</dbReference>
<comment type="subcellular location">
    <subcellularLocation>
        <location evidence="1">Cell inner membrane</location>
        <topology evidence="1">Peripheral membrane protein</topology>
        <orientation evidence="1">Cytoplasmic side</orientation>
    </subcellularLocation>
    <subcellularLocation>
        <location evidence="10">Cell membrane</location>
        <topology evidence="10">Peripheral membrane protein</topology>
        <orientation evidence="10">Cytoplasmic side</orientation>
    </subcellularLocation>
    <subcellularLocation>
        <location evidence="10">Cytoplasm</location>
    </subcellularLocation>
</comment>
<keyword evidence="2 10" id="KW-1003">Cell membrane</keyword>
<evidence type="ECO:0000256" key="2">
    <source>
        <dbReference type="ARBA" id="ARBA00022475"/>
    </source>
</evidence>
<dbReference type="Pfam" id="PF00448">
    <property type="entry name" value="SRP54"/>
    <property type="match status" value="1"/>
</dbReference>
<keyword evidence="5 10" id="KW-0378">Hydrolase</keyword>
<evidence type="ECO:0000256" key="4">
    <source>
        <dbReference type="ARBA" id="ARBA00022741"/>
    </source>
</evidence>
<dbReference type="NCBIfam" id="TIGR00064">
    <property type="entry name" value="ftsY"/>
    <property type="match status" value="1"/>
</dbReference>
<dbReference type="InterPro" id="IPR004390">
    <property type="entry name" value="SR_rcpt_FtsY"/>
</dbReference>
<name>A0A9E6SQV7_9RICK</name>
<dbReference type="Gene3D" id="1.20.120.140">
    <property type="entry name" value="Signal recognition particle SRP54, nucleotide-binding domain"/>
    <property type="match status" value="1"/>
</dbReference>
<keyword evidence="7 10" id="KW-0472">Membrane</keyword>
<feature type="binding site" evidence="10">
    <location>
        <begin position="222"/>
        <end position="226"/>
    </location>
    <ligand>
        <name>GTP</name>
        <dbReference type="ChEBI" id="CHEBI:37565"/>
    </ligand>
</feature>
<evidence type="ECO:0000256" key="7">
    <source>
        <dbReference type="ARBA" id="ARBA00023136"/>
    </source>
</evidence>
<accession>A0A9E6SQV7</accession>
<feature type="domain" description="SRP54-type proteins GTP-binding" evidence="11">
    <location>
        <begin position="307"/>
        <end position="320"/>
    </location>
</feature>
<comment type="subunit">
    <text evidence="10">Part of the signal recognition particle protein translocation system, which is composed of SRP and FtsY. SRP is a ribonucleoprotein composed of Ffh and a 4.5S RNA molecule.</text>
</comment>